<sequence length="385" mass="41601">MGFPVFALHDPDCPFYTVTLPAVSDQVRHIVTLRLAPVPLPYIFHHTFHHTTQHNTNLGPITIADSSKIIEAASPPSSPTSASRPIAIELPTIKKSTPSSSSVYTPPAPLSARGDLPGGYFPFHEDQARVYRSHPFHLDASKARQKSIQDAQACSPDCLPLPSAPPVTGLAPSARVPLPVKMPSQTTAPPPKAMAGRNTPVASYMPSGAHANPLPMGKYYPSNYENRQPEQHLSPNRPPVSVSPSTGIKSESHVPTLRADGPAHSRQESEAKRRLQQYQRDMIAQATLALSGGNVNAAARNAISLRNMGFTGIPTKPSKPNLMPLGSPGPVTPLDLETNDDDYLGVRSGRSEDQPHMEEVARAIRAEEERRRREGARSPALSPVF</sequence>
<dbReference type="OrthoDB" id="5403157at2759"/>
<comment type="caution">
    <text evidence="2">The sequence shown here is derived from an EMBL/GenBank/DDBJ whole genome shotgun (WGS) entry which is preliminary data.</text>
</comment>
<protein>
    <submittedName>
        <fullName evidence="2">Uncharacterized protein</fullName>
    </submittedName>
</protein>
<evidence type="ECO:0000256" key="1">
    <source>
        <dbReference type="SAM" id="MobiDB-lite"/>
    </source>
</evidence>
<feature type="region of interest" description="Disordered" evidence="1">
    <location>
        <begin position="316"/>
        <end position="385"/>
    </location>
</feature>
<organism evidence="2 3">
    <name type="scientific">Truncatella angustata</name>
    <dbReference type="NCBI Taxonomy" id="152316"/>
    <lineage>
        <taxon>Eukaryota</taxon>
        <taxon>Fungi</taxon>
        <taxon>Dikarya</taxon>
        <taxon>Ascomycota</taxon>
        <taxon>Pezizomycotina</taxon>
        <taxon>Sordariomycetes</taxon>
        <taxon>Xylariomycetidae</taxon>
        <taxon>Amphisphaeriales</taxon>
        <taxon>Sporocadaceae</taxon>
        <taxon>Truncatella</taxon>
    </lineage>
</organism>
<evidence type="ECO:0000313" key="3">
    <source>
        <dbReference type="Proteomes" id="UP000758603"/>
    </source>
</evidence>
<keyword evidence="3" id="KW-1185">Reference proteome</keyword>
<accession>A0A9P8UGG0</accession>
<dbReference type="AlphaFoldDB" id="A0A9P8UGG0"/>
<dbReference type="RefSeq" id="XP_045956008.1">
    <property type="nucleotide sequence ID" value="XM_046100350.1"/>
</dbReference>
<name>A0A9P8UGG0_9PEZI</name>
<feature type="compositionally biased region" description="Basic and acidic residues" evidence="1">
    <location>
        <begin position="261"/>
        <end position="273"/>
    </location>
</feature>
<proteinExistence type="predicted"/>
<feature type="compositionally biased region" description="Basic and acidic residues" evidence="1">
    <location>
        <begin position="349"/>
        <end position="376"/>
    </location>
</feature>
<feature type="region of interest" description="Disordered" evidence="1">
    <location>
        <begin position="170"/>
        <end position="275"/>
    </location>
</feature>
<dbReference type="EMBL" id="JAGPXC010000006">
    <property type="protein sequence ID" value="KAH6651730.1"/>
    <property type="molecule type" value="Genomic_DNA"/>
</dbReference>
<gene>
    <name evidence="2" type="ORF">BKA67DRAFT_537588</name>
</gene>
<dbReference type="GeneID" id="70129242"/>
<evidence type="ECO:0000313" key="2">
    <source>
        <dbReference type="EMBL" id="KAH6651730.1"/>
    </source>
</evidence>
<reference evidence="2" key="1">
    <citation type="journal article" date="2021" name="Nat. Commun.">
        <title>Genetic determinants of endophytism in the Arabidopsis root mycobiome.</title>
        <authorList>
            <person name="Mesny F."/>
            <person name="Miyauchi S."/>
            <person name="Thiergart T."/>
            <person name="Pickel B."/>
            <person name="Atanasova L."/>
            <person name="Karlsson M."/>
            <person name="Huettel B."/>
            <person name="Barry K.W."/>
            <person name="Haridas S."/>
            <person name="Chen C."/>
            <person name="Bauer D."/>
            <person name="Andreopoulos W."/>
            <person name="Pangilinan J."/>
            <person name="LaButti K."/>
            <person name="Riley R."/>
            <person name="Lipzen A."/>
            <person name="Clum A."/>
            <person name="Drula E."/>
            <person name="Henrissat B."/>
            <person name="Kohler A."/>
            <person name="Grigoriev I.V."/>
            <person name="Martin F.M."/>
            <person name="Hacquard S."/>
        </authorList>
    </citation>
    <scope>NUCLEOTIDE SEQUENCE</scope>
    <source>
        <strain evidence="2">MPI-SDFR-AT-0073</strain>
    </source>
</reference>
<dbReference type="Proteomes" id="UP000758603">
    <property type="component" value="Unassembled WGS sequence"/>
</dbReference>